<name>A0A919D391_9ACTN</name>
<feature type="compositionally biased region" description="Low complexity" evidence="1">
    <location>
        <begin position="222"/>
        <end position="232"/>
    </location>
</feature>
<feature type="compositionally biased region" description="Low complexity" evidence="1">
    <location>
        <begin position="414"/>
        <end position="432"/>
    </location>
</feature>
<feature type="compositionally biased region" description="Polar residues" evidence="1">
    <location>
        <begin position="188"/>
        <end position="198"/>
    </location>
</feature>
<feature type="compositionally biased region" description="Pro residues" evidence="1">
    <location>
        <begin position="306"/>
        <end position="318"/>
    </location>
</feature>
<keyword evidence="3" id="KW-1185">Reference proteome</keyword>
<feature type="compositionally biased region" description="Low complexity" evidence="1">
    <location>
        <begin position="445"/>
        <end position="484"/>
    </location>
</feature>
<feature type="region of interest" description="Disordered" evidence="1">
    <location>
        <begin position="1"/>
        <end position="59"/>
    </location>
</feature>
<feature type="compositionally biased region" description="Basic residues" evidence="1">
    <location>
        <begin position="1"/>
        <end position="11"/>
    </location>
</feature>
<dbReference type="EMBL" id="BMVG01000008">
    <property type="protein sequence ID" value="GHE05148.1"/>
    <property type="molecule type" value="Genomic_DNA"/>
</dbReference>
<feature type="compositionally biased region" description="Low complexity" evidence="1">
    <location>
        <begin position="951"/>
        <end position="961"/>
    </location>
</feature>
<dbReference type="Proteomes" id="UP000655443">
    <property type="component" value="Unassembled WGS sequence"/>
</dbReference>
<feature type="compositionally biased region" description="Pro residues" evidence="1">
    <location>
        <begin position="558"/>
        <end position="572"/>
    </location>
</feature>
<feature type="compositionally biased region" description="Polar residues" evidence="1">
    <location>
        <begin position="651"/>
        <end position="665"/>
    </location>
</feature>
<evidence type="ECO:0008006" key="4">
    <source>
        <dbReference type="Google" id="ProtNLM"/>
    </source>
</evidence>
<comment type="caution">
    <text evidence="2">The sequence shown here is derived from an EMBL/GenBank/DDBJ whole genome shotgun (WGS) entry which is preliminary data.</text>
</comment>
<evidence type="ECO:0000313" key="2">
    <source>
        <dbReference type="EMBL" id="GHE05148.1"/>
    </source>
</evidence>
<reference evidence="2" key="1">
    <citation type="journal article" date="2014" name="Int. J. Syst. Evol. Microbiol.">
        <title>Complete genome sequence of Corynebacterium casei LMG S-19264T (=DSM 44701T), isolated from a smear-ripened cheese.</title>
        <authorList>
            <consortium name="US DOE Joint Genome Institute (JGI-PGF)"/>
            <person name="Walter F."/>
            <person name="Albersmeier A."/>
            <person name="Kalinowski J."/>
            <person name="Ruckert C."/>
        </authorList>
    </citation>
    <scope>NUCLEOTIDE SEQUENCE</scope>
    <source>
        <strain evidence="2">JCM 4714</strain>
    </source>
</reference>
<feature type="compositionally biased region" description="Low complexity" evidence="1">
    <location>
        <begin position="519"/>
        <end position="557"/>
    </location>
</feature>
<feature type="compositionally biased region" description="Polar residues" evidence="1">
    <location>
        <begin position="151"/>
        <end position="160"/>
    </location>
</feature>
<proteinExistence type="predicted"/>
<protein>
    <recommendedName>
        <fullName evidence="4">Syndecan 1</fullName>
    </recommendedName>
</protein>
<organism evidence="2 3">
    <name type="scientific">Streptomyces alanosinicus</name>
    <dbReference type="NCBI Taxonomy" id="68171"/>
    <lineage>
        <taxon>Bacteria</taxon>
        <taxon>Bacillati</taxon>
        <taxon>Actinomycetota</taxon>
        <taxon>Actinomycetes</taxon>
        <taxon>Kitasatosporales</taxon>
        <taxon>Streptomycetaceae</taxon>
        <taxon>Streptomyces</taxon>
    </lineage>
</organism>
<feature type="compositionally biased region" description="Low complexity" evidence="1">
    <location>
        <begin position="690"/>
        <end position="699"/>
    </location>
</feature>
<evidence type="ECO:0000256" key="1">
    <source>
        <dbReference type="SAM" id="MobiDB-lite"/>
    </source>
</evidence>
<accession>A0A919D391</accession>
<feature type="region of interest" description="Disordered" evidence="1">
    <location>
        <begin position="111"/>
        <end position="736"/>
    </location>
</feature>
<dbReference type="RefSeq" id="WP_189954170.1">
    <property type="nucleotide sequence ID" value="NZ_BMVG01000008.1"/>
</dbReference>
<dbReference type="AlphaFoldDB" id="A0A919D391"/>
<gene>
    <name evidence="2" type="ORF">GCM10010339_39720</name>
</gene>
<feature type="compositionally biased region" description="Low complexity" evidence="1">
    <location>
        <begin position="337"/>
        <end position="362"/>
    </location>
</feature>
<feature type="region of interest" description="Disordered" evidence="1">
    <location>
        <begin position="793"/>
        <end position="992"/>
    </location>
</feature>
<feature type="compositionally biased region" description="Low complexity" evidence="1">
    <location>
        <begin position="860"/>
        <end position="873"/>
    </location>
</feature>
<sequence>MAWRDRLRRRATAPGAGGTPAGPGSAQPAVQRAMSTPASGAAGPSVPQDWDGGWRRTRPPMLTVSRAPLGVSDGLSFRSGLASWQNPSFDAGLGHALLPSAPVGLVRGVTGPATPRATHTAGGPLLLRVPSPQAEEAVEAGPRAGEPAQTRPDTAGTQQRAAAPVRQVSRRARPGAGPHDTGGRPDSGSPQRAGTDTPSPAGPAATDPRPAPPGTGSGASGGTPASAPSGRAGQSGPAVPPAVQRSAETSPGRALVAADPLVTVTAPDAPVQRSTAEPGRPAPGPELPVVRRIAVVPHSAGHAPAPRTPSGPGTTPPPRPDRTAPHGQATTVATERAASATPARDASAAPARDVSASPAPVARTISARSVRPRPLSPSLTVARRPATPLRRIAALRPEPEPTAARPADRPLSGPDAVPAVVAPAPSNPAPAVQRTADPAHPDTRAPLGAPLPELPATARPLTTGGPGTTAPATAAHPADAPTLPMVQRQASAPGTDATPGPYVSNPATPQNRLRREPRPQIQTRPAPQAQPQTRAQTRAQAQGEAQTETTGTTGTSPGTPPVPGPSGPPTRPQPSGARVRGGLGAPLSAMPPTAEASPSTGPRGATGRPAGGGAEALPHVQRAHVRPDHTVTSPPATASNAQPPAAPLLGTTHSASGGGNPNSPAVQGISLPAPSAPVQRAGAPEPPAPSTGASASPSGAGTGVGGPGPLVVTRPVTLAQPGTGTGTDSPDAGTPGVIQRRTLTAQGQRSAPRTLALLAARPLAVNTRVPEGVAPPSATRAAERPVVVAASWRRAPDPVVNASAPSPEPGPAAEVPHVQRSAAGPVPSGPADSPAGTAGSPETRRTVPGARPTTSDRRAVPVVRPAPSVQRAATGGDMAVRPHTLPLSDPQAPALPDHPYGPAAATPPVPVVRATRTAPTAPAAAPRGAAGSTGPAVQRETTRAGGGAVPGGVPVRAVPARGRPRSASEPPAPGTAGARGTGSAGAPQEPVVDLDELARRLVDPLARLLRADLRRGRERAGRPYDGRR</sequence>
<feature type="compositionally biased region" description="Polar residues" evidence="1">
    <location>
        <begin position="630"/>
        <end position="642"/>
    </location>
</feature>
<reference evidence="2" key="2">
    <citation type="submission" date="2020-09" db="EMBL/GenBank/DDBJ databases">
        <authorList>
            <person name="Sun Q."/>
            <person name="Ohkuma M."/>
        </authorList>
    </citation>
    <scope>NUCLEOTIDE SEQUENCE</scope>
    <source>
        <strain evidence="2">JCM 4714</strain>
    </source>
</reference>
<evidence type="ECO:0000313" key="3">
    <source>
        <dbReference type="Proteomes" id="UP000655443"/>
    </source>
</evidence>
<feature type="compositionally biased region" description="Low complexity" evidence="1">
    <location>
        <begin position="911"/>
        <end position="936"/>
    </location>
</feature>